<evidence type="ECO:0000313" key="8">
    <source>
        <dbReference type="EMBL" id="MBH3438602.1"/>
    </source>
</evidence>
<feature type="transmembrane region" description="Helical" evidence="6">
    <location>
        <begin position="12"/>
        <end position="29"/>
    </location>
</feature>
<dbReference type="Proteomes" id="UP000638986">
    <property type="component" value="Unassembled WGS sequence"/>
</dbReference>
<dbReference type="CDD" id="cd12912">
    <property type="entry name" value="PDC2_MCP_like"/>
    <property type="match status" value="1"/>
</dbReference>
<organism evidence="8 9">
    <name type="scientific">Pseudomonas luteola</name>
    <dbReference type="NCBI Taxonomy" id="47886"/>
    <lineage>
        <taxon>Bacteria</taxon>
        <taxon>Pseudomonadati</taxon>
        <taxon>Pseudomonadota</taxon>
        <taxon>Gammaproteobacteria</taxon>
        <taxon>Pseudomonadales</taxon>
        <taxon>Pseudomonadaceae</taxon>
        <taxon>Pseudomonas</taxon>
    </lineage>
</organism>
<gene>
    <name evidence="8" type="ORF">I5Q09_07875</name>
</gene>
<evidence type="ECO:0000256" key="2">
    <source>
        <dbReference type="ARBA" id="ARBA00022475"/>
    </source>
</evidence>
<evidence type="ECO:0000256" key="1">
    <source>
        <dbReference type="ARBA" id="ARBA00004651"/>
    </source>
</evidence>
<dbReference type="CDD" id="cd12913">
    <property type="entry name" value="PDC1_MCP_like"/>
    <property type="match status" value="1"/>
</dbReference>
<feature type="domain" description="Cache" evidence="7">
    <location>
        <begin position="37"/>
        <end position="259"/>
    </location>
</feature>
<name>A0ABS0MPG3_PSELU</name>
<reference evidence="8 9" key="1">
    <citation type="submission" date="2020-11" db="EMBL/GenBank/DDBJ databases">
        <title>Enhanced detection system for hospital associated transmission using whole genome sequencing surveillance.</title>
        <authorList>
            <person name="Harrison L.H."/>
            <person name="Van Tyne D."/>
            <person name="Marsh J.W."/>
            <person name="Griffith M.P."/>
            <person name="Snyder D.J."/>
            <person name="Cooper V.S."/>
            <person name="Mustapha M."/>
        </authorList>
    </citation>
    <scope>NUCLEOTIDE SEQUENCE [LARGE SCALE GENOMIC DNA]</scope>
    <source>
        <strain evidence="8 9">PSB00013</strain>
    </source>
</reference>
<sequence>MLQRLKFSHKILATASIVLIVAFSLFMSYNDYLQRKTITQDLSSRLDELGTSASANIVNWLNGRITLLEGEAQAIQNNASPEGVFSILEQKAYLSSFEFTYLGHADGQFSIRPYDEMPAGYDPRTRDWYVAAQSQGRSLLTEPYVDVGNGKLVMTLATPVMKNGALAGVLAGDLSLQTMVGIVNSLDLGGIGHAILVNSEGKVLVSPRKEEVMKNLAELFPAGAPALDGALKRVELDGKPQLMVFKPVTGLPSVNWYLGLMVDEEKAYAPLKEFRTSAVLAMVIGVVLIMLL</sequence>
<dbReference type="SUPFAM" id="SSF103190">
    <property type="entry name" value="Sensory domain-like"/>
    <property type="match status" value="1"/>
</dbReference>
<keyword evidence="5 6" id="KW-0472">Membrane</keyword>
<comment type="caution">
    <text evidence="8">The sequence shown here is derived from an EMBL/GenBank/DDBJ whole genome shotgun (WGS) entry which is preliminary data.</text>
</comment>
<accession>A0ABS0MPG3</accession>
<dbReference type="Pfam" id="PF02743">
    <property type="entry name" value="dCache_1"/>
    <property type="match status" value="1"/>
</dbReference>
<evidence type="ECO:0000256" key="3">
    <source>
        <dbReference type="ARBA" id="ARBA00022692"/>
    </source>
</evidence>
<feature type="non-terminal residue" evidence="8">
    <location>
        <position position="292"/>
    </location>
</feature>
<dbReference type="InterPro" id="IPR033479">
    <property type="entry name" value="dCache_1"/>
</dbReference>
<proteinExistence type="predicted"/>
<keyword evidence="4 6" id="KW-1133">Transmembrane helix</keyword>
<evidence type="ECO:0000313" key="9">
    <source>
        <dbReference type="Proteomes" id="UP000638986"/>
    </source>
</evidence>
<evidence type="ECO:0000256" key="4">
    <source>
        <dbReference type="ARBA" id="ARBA00022989"/>
    </source>
</evidence>
<evidence type="ECO:0000256" key="6">
    <source>
        <dbReference type="SAM" id="Phobius"/>
    </source>
</evidence>
<dbReference type="Gene3D" id="3.30.450.20">
    <property type="entry name" value="PAS domain"/>
    <property type="match status" value="2"/>
</dbReference>
<evidence type="ECO:0000259" key="7">
    <source>
        <dbReference type="Pfam" id="PF02743"/>
    </source>
</evidence>
<evidence type="ECO:0000256" key="5">
    <source>
        <dbReference type="ARBA" id="ARBA00023136"/>
    </source>
</evidence>
<dbReference type="InterPro" id="IPR029151">
    <property type="entry name" value="Sensor-like_sf"/>
</dbReference>
<dbReference type="EMBL" id="JADTXM010000005">
    <property type="protein sequence ID" value="MBH3438602.1"/>
    <property type="molecule type" value="Genomic_DNA"/>
</dbReference>
<comment type="subcellular location">
    <subcellularLocation>
        <location evidence="1">Cell membrane</location>
        <topology evidence="1">Multi-pass membrane protein</topology>
    </subcellularLocation>
</comment>
<keyword evidence="2" id="KW-1003">Cell membrane</keyword>
<protein>
    <submittedName>
        <fullName evidence="8">Cache domain-containing protein</fullName>
    </submittedName>
</protein>
<keyword evidence="3 6" id="KW-0812">Transmembrane</keyword>
<dbReference type="RefSeq" id="WP_197871910.1">
    <property type="nucleotide sequence ID" value="NZ_JADTXM010000005.1"/>
</dbReference>